<dbReference type="EMBL" id="CP002198">
    <property type="protein sequence ID" value="ADN13519.1"/>
    <property type="molecule type" value="Genomic_DNA"/>
</dbReference>
<dbReference type="Proteomes" id="UP000008206">
    <property type="component" value="Chromosome"/>
</dbReference>
<gene>
    <name evidence="1" type="ordered locus">Cyan7822_1525</name>
</gene>
<proteinExistence type="predicted"/>
<organism evidence="1 2">
    <name type="scientific">Gloeothece verrucosa (strain PCC 7822)</name>
    <name type="common">Cyanothece sp. (strain PCC 7822)</name>
    <dbReference type="NCBI Taxonomy" id="497965"/>
    <lineage>
        <taxon>Bacteria</taxon>
        <taxon>Bacillati</taxon>
        <taxon>Cyanobacteriota</taxon>
        <taxon>Cyanophyceae</taxon>
        <taxon>Oscillatoriophycideae</taxon>
        <taxon>Chroococcales</taxon>
        <taxon>Aphanothecaceae</taxon>
        <taxon>Gloeothece</taxon>
        <taxon>Gloeothece verrucosa</taxon>
    </lineage>
</organism>
<evidence type="ECO:0000313" key="2">
    <source>
        <dbReference type="Proteomes" id="UP000008206"/>
    </source>
</evidence>
<name>E0U5C9_GLOV7</name>
<dbReference type="HOGENOM" id="CLU_3006648_0_0_3"/>
<protein>
    <submittedName>
        <fullName evidence="1">Uncharacterized protein</fullName>
    </submittedName>
</protein>
<dbReference type="KEGG" id="cyj:Cyan7822_1525"/>
<dbReference type="AlphaFoldDB" id="E0U5C9"/>
<dbReference type="eggNOG" id="ENOG5030R5A">
    <property type="taxonomic scope" value="Bacteria"/>
</dbReference>
<sequence>MKNFVQEWLKKYIAQEVPPELAICEFECNKIYCHRSDCSNCELWKSYNCFLKAPLN</sequence>
<evidence type="ECO:0000313" key="1">
    <source>
        <dbReference type="EMBL" id="ADN13519.1"/>
    </source>
</evidence>
<accession>E0U5C9</accession>
<reference evidence="2" key="1">
    <citation type="journal article" date="2011" name="MBio">
        <title>Novel metabolic attributes of the genus Cyanothece, comprising a group of unicellular nitrogen-fixing Cyanobacteria.</title>
        <authorList>
            <person name="Bandyopadhyay A."/>
            <person name="Elvitigala T."/>
            <person name="Welsh E."/>
            <person name="Stockel J."/>
            <person name="Liberton M."/>
            <person name="Min H."/>
            <person name="Sherman L.A."/>
            <person name="Pakrasi H.B."/>
        </authorList>
    </citation>
    <scope>NUCLEOTIDE SEQUENCE [LARGE SCALE GENOMIC DNA]</scope>
    <source>
        <strain evidence="2">PCC 7822</strain>
    </source>
</reference>
<keyword evidence="2" id="KW-1185">Reference proteome</keyword>